<feature type="domain" description="CENP-V/GFA" evidence="4">
    <location>
        <begin position="149"/>
        <end position="278"/>
    </location>
</feature>
<dbReference type="Pfam" id="PF04828">
    <property type="entry name" value="GFA"/>
    <property type="match status" value="2"/>
</dbReference>
<dbReference type="GO" id="GO:0046872">
    <property type="term" value="F:metal ion binding"/>
    <property type="evidence" value="ECO:0007669"/>
    <property type="project" value="UniProtKB-KW"/>
</dbReference>
<evidence type="ECO:0000256" key="3">
    <source>
        <dbReference type="ARBA" id="ARBA00022833"/>
    </source>
</evidence>
<gene>
    <name evidence="5" type="primary">Cenpv-0</name>
    <name evidence="5" type="ORF">C8035_v008860</name>
</gene>
<evidence type="ECO:0000259" key="4">
    <source>
        <dbReference type="PROSITE" id="PS51891"/>
    </source>
</evidence>
<comment type="similarity">
    <text evidence="1">Belongs to the Gfa family.</text>
</comment>
<proteinExistence type="inferred from homology"/>
<dbReference type="EMBL" id="QAPG01000042">
    <property type="protein sequence ID" value="TDZ35365.1"/>
    <property type="molecule type" value="Genomic_DNA"/>
</dbReference>
<dbReference type="AlphaFoldDB" id="A0A4R8QIL0"/>
<evidence type="ECO:0000256" key="1">
    <source>
        <dbReference type="ARBA" id="ARBA00005495"/>
    </source>
</evidence>
<dbReference type="Gene3D" id="2.170.150.70">
    <property type="match status" value="2"/>
</dbReference>
<sequence length="292" mass="32243">MTVTDNQWKTYRGNCHCAAFVYEVKYPEIKSASACNCSICTKKGTLWIMPKHENFKIVKGLESDLTSYTFGSGQMIHKFCGNCGTAILVDFPNGPPGGKLAVNVRSIQDLDVWGLEISPFNGASYGKRYQLPEHKGANPTAKVEDGALYTGSCHCGDLTIAVNSEPIDETYKGMVIDCNCSICVRNGYIWIYPQADQVVLTGADDKMGKYSFNHSILYKTFCKRCGVPMTNHATSLSAEDAAALPEGRRFWYDLAQGKHAVNTRVLHGMDIYSLQPRQVDGKAEHKPAYVNP</sequence>
<keyword evidence="3" id="KW-0862">Zinc</keyword>
<organism evidence="5 6">
    <name type="scientific">Colletotrichum spinosum</name>
    <dbReference type="NCBI Taxonomy" id="1347390"/>
    <lineage>
        <taxon>Eukaryota</taxon>
        <taxon>Fungi</taxon>
        <taxon>Dikarya</taxon>
        <taxon>Ascomycota</taxon>
        <taxon>Pezizomycotina</taxon>
        <taxon>Sordariomycetes</taxon>
        <taxon>Hypocreomycetidae</taxon>
        <taxon>Glomerellales</taxon>
        <taxon>Glomerellaceae</taxon>
        <taxon>Colletotrichum</taxon>
        <taxon>Colletotrichum orbiculare species complex</taxon>
    </lineage>
</organism>
<name>A0A4R8QIL0_9PEZI</name>
<keyword evidence="2" id="KW-0479">Metal-binding</keyword>
<comment type="caution">
    <text evidence="5">The sequence shown here is derived from an EMBL/GenBank/DDBJ whole genome shotgun (WGS) entry which is preliminary data.</text>
</comment>
<dbReference type="SUPFAM" id="SSF51316">
    <property type="entry name" value="Mss4-like"/>
    <property type="match status" value="2"/>
</dbReference>
<dbReference type="InterPro" id="IPR011057">
    <property type="entry name" value="Mss4-like_sf"/>
</dbReference>
<evidence type="ECO:0000313" key="5">
    <source>
        <dbReference type="EMBL" id="TDZ35365.1"/>
    </source>
</evidence>
<evidence type="ECO:0000256" key="2">
    <source>
        <dbReference type="ARBA" id="ARBA00022723"/>
    </source>
</evidence>
<dbReference type="GO" id="GO:0016846">
    <property type="term" value="F:carbon-sulfur lyase activity"/>
    <property type="evidence" value="ECO:0007669"/>
    <property type="project" value="InterPro"/>
</dbReference>
<dbReference type="PROSITE" id="PS51891">
    <property type="entry name" value="CENP_V_GFA"/>
    <property type="match status" value="2"/>
</dbReference>
<dbReference type="InterPro" id="IPR052355">
    <property type="entry name" value="CENP-V-like"/>
</dbReference>
<feature type="domain" description="CENP-V/GFA" evidence="4">
    <location>
        <begin position="11"/>
        <end position="126"/>
    </location>
</feature>
<dbReference type="InterPro" id="IPR006913">
    <property type="entry name" value="CENP-V/GFA"/>
</dbReference>
<dbReference type="PANTHER" id="PTHR28620">
    <property type="entry name" value="CENTROMERE PROTEIN V"/>
    <property type="match status" value="1"/>
</dbReference>
<keyword evidence="6" id="KW-1185">Reference proteome</keyword>
<evidence type="ECO:0000313" key="6">
    <source>
        <dbReference type="Proteomes" id="UP000295083"/>
    </source>
</evidence>
<dbReference type="Proteomes" id="UP000295083">
    <property type="component" value="Unassembled WGS sequence"/>
</dbReference>
<protein>
    <submittedName>
        <fullName evidence="5">Centromere protein V</fullName>
    </submittedName>
</protein>
<dbReference type="PANTHER" id="PTHR28620:SF1">
    <property type="entry name" value="CENP-V_GFA DOMAIN-CONTAINING PROTEIN"/>
    <property type="match status" value="1"/>
</dbReference>
<accession>A0A4R8QIL0</accession>
<reference evidence="5 6" key="1">
    <citation type="submission" date="2018-11" db="EMBL/GenBank/DDBJ databases">
        <title>Genome sequence and assembly of Colletotrichum spinosum.</title>
        <authorList>
            <person name="Gan P."/>
            <person name="Shirasu K."/>
        </authorList>
    </citation>
    <scope>NUCLEOTIDE SEQUENCE [LARGE SCALE GENOMIC DNA]</scope>
    <source>
        <strain evidence="5 6">CBS 515.97</strain>
    </source>
</reference>